<gene>
    <name evidence="2" type="ORF">AB8U03_09575</name>
</gene>
<evidence type="ECO:0000313" key="2">
    <source>
        <dbReference type="EMBL" id="MEY8000438.1"/>
    </source>
</evidence>
<organism evidence="2 3">
    <name type="scientific">Clostridium moutaii</name>
    <dbReference type="NCBI Taxonomy" id="3240932"/>
    <lineage>
        <taxon>Bacteria</taxon>
        <taxon>Bacillati</taxon>
        <taxon>Bacillota</taxon>
        <taxon>Clostridia</taxon>
        <taxon>Eubacteriales</taxon>
        <taxon>Clostridiaceae</taxon>
        <taxon>Clostridium</taxon>
    </lineage>
</organism>
<evidence type="ECO:0000259" key="1">
    <source>
        <dbReference type="PROSITE" id="PS50238"/>
    </source>
</evidence>
<proteinExistence type="predicted"/>
<evidence type="ECO:0000313" key="3">
    <source>
        <dbReference type="Proteomes" id="UP001564657"/>
    </source>
</evidence>
<name>A0ABV4BPK3_9CLOT</name>
<feature type="domain" description="Rho-GAP" evidence="1">
    <location>
        <begin position="103"/>
        <end position="262"/>
    </location>
</feature>
<dbReference type="RefSeq" id="WP_369704333.1">
    <property type="nucleotide sequence ID" value="NZ_JBGEWD010000008.1"/>
</dbReference>
<dbReference type="EMBL" id="JBGEWD010000008">
    <property type="protein sequence ID" value="MEY8000438.1"/>
    <property type="molecule type" value="Genomic_DNA"/>
</dbReference>
<accession>A0ABV4BPK3</accession>
<dbReference type="InterPro" id="IPR000198">
    <property type="entry name" value="RhoGAP_dom"/>
</dbReference>
<dbReference type="PROSITE" id="PS50238">
    <property type="entry name" value="RHOGAP"/>
    <property type="match status" value="1"/>
</dbReference>
<reference evidence="2 3" key="1">
    <citation type="submission" date="2024-08" db="EMBL/GenBank/DDBJ databases">
        <title>Clostridium lapicellarii sp. nov., and Clostridium renhuaiense sp. nov., two species isolated from the mud in a fermentation cellar used for producing sauce-flavour Chinese liquors.</title>
        <authorList>
            <person name="Yang F."/>
            <person name="Wang H."/>
            <person name="Chen L.Q."/>
            <person name="Zhou N."/>
            <person name="Lu J.J."/>
            <person name="Pu X.X."/>
            <person name="Wan B."/>
            <person name="Wang L."/>
            <person name="Liu S.J."/>
        </authorList>
    </citation>
    <scope>NUCLEOTIDE SEQUENCE [LARGE SCALE GENOMIC DNA]</scope>
    <source>
        <strain evidence="2 3">MT-5</strain>
    </source>
</reference>
<sequence length="262" mass="30823">MELADEKIKWHPAFAAAMQLELKEYREYLEFTTEYQLTDEPLRIDVLVIKEDIQITKSIGKIFRKYNILEYKSPTDYISVDDYYKVRAYAYLYKALSQKTDAVDIDEMTVTLTSSKYPRKLMDYLKNKKKTSVEAVGDGIYYIKGTDVETQLIVSKELNDNEAKYLKLLQIQQQDKSLMENWMEEYINNIKDPLYAMIMDVLAKANPNKIMEVYKDMRKVELNEDNRVFLLDMMKKFKLDKKLKQEGIDEGIEKGIADTKAV</sequence>
<protein>
    <recommendedName>
        <fullName evidence="1">Rho-GAP domain-containing protein</fullName>
    </recommendedName>
</protein>
<comment type="caution">
    <text evidence="2">The sequence shown here is derived from an EMBL/GenBank/DDBJ whole genome shotgun (WGS) entry which is preliminary data.</text>
</comment>
<keyword evidence="3" id="KW-1185">Reference proteome</keyword>
<dbReference type="Proteomes" id="UP001564657">
    <property type="component" value="Unassembled WGS sequence"/>
</dbReference>